<dbReference type="InterPro" id="IPR019587">
    <property type="entry name" value="Polyketide_cyclase/dehydratase"/>
</dbReference>
<sequence length="159" mass="17618">MAAHVETEVLIGAPVDLTWRLANDIGHWPDLFGEYASVRLLHRDGAASRFRLTAPPDARGRVLTWILEQISDPTRRTVHARRVGPGPLGQLSVRWCCIGIGGMATRLRWIQDFATRPDSPIDDAAMMSHLDFGSSTRLDRLRRRVESVARAERLAGGAG</sequence>
<protein>
    <submittedName>
        <fullName evidence="1">Aromatase</fullName>
    </submittedName>
</protein>
<gene>
    <name evidence="1" type="ORF">BJ998_001041</name>
</gene>
<comment type="caution">
    <text evidence="1">The sequence shown here is derived from an EMBL/GenBank/DDBJ whole genome shotgun (WGS) entry which is preliminary data.</text>
</comment>
<dbReference type="EMBL" id="JACHIR010000001">
    <property type="protein sequence ID" value="MBB5889845.1"/>
    <property type="molecule type" value="Genomic_DNA"/>
</dbReference>
<evidence type="ECO:0000313" key="2">
    <source>
        <dbReference type="Proteomes" id="UP000585638"/>
    </source>
</evidence>
<dbReference type="AlphaFoldDB" id="A0A7W9KC19"/>
<organism evidence="1 2">
    <name type="scientific">Kutzneria kofuensis</name>
    <dbReference type="NCBI Taxonomy" id="103725"/>
    <lineage>
        <taxon>Bacteria</taxon>
        <taxon>Bacillati</taxon>
        <taxon>Actinomycetota</taxon>
        <taxon>Actinomycetes</taxon>
        <taxon>Pseudonocardiales</taxon>
        <taxon>Pseudonocardiaceae</taxon>
        <taxon>Kutzneria</taxon>
    </lineage>
</organism>
<proteinExistence type="predicted"/>
<reference evidence="1 2" key="1">
    <citation type="submission" date="2020-08" db="EMBL/GenBank/DDBJ databases">
        <title>Sequencing the genomes of 1000 actinobacteria strains.</title>
        <authorList>
            <person name="Klenk H.-P."/>
        </authorList>
    </citation>
    <scope>NUCLEOTIDE SEQUENCE [LARGE SCALE GENOMIC DNA]</scope>
    <source>
        <strain evidence="1 2">DSM 43851</strain>
    </source>
</reference>
<dbReference type="Gene3D" id="3.30.530.20">
    <property type="match status" value="1"/>
</dbReference>
<accession>A0A7W9KC19</accession>
<dbReference type="Pfam" id="PF10604">
    <property type="entry name" value="Polyketide_cyc2"/>
    <property type="match status" value="1"/>
</dbReference>
<dbReference type="RefSeq" id="WP_184858951.1">
    <property type="nucleotide sequence ID" value="NZ_BAAAWY010000008.1"/>
</dbReference>
<keyword evidence="2" id="KW-1185">Reference proteome</keyword>
<dbReference type="Proteomes" id="UP000585638">
    <property type="component" value="Unassembled WGS sequence"/>
</dbReference>
<name>A0A7W9KC19_9PSEU</name>
<dbReference type="InterPro" id="IPR023393">
    <property type="entry name" value="START-like_dom_sf"/>
</dbReference>
<dbReference type="SUPFAM" id="SSF55961">
    <property type="entry name" value="Bet v1-like"/>
    <property type="match status" value="1"/>
</dbReference>
<evidence type="ECO:0000313" key="1">
    <source>
        <dbReference type="EMBL" id="MBB5889845.1"/>
    </source>
</evidence>